<dbReference type="InterPro" id="IPR036291">
    <property type="entry name" value="NAD(P)-bd_dom_sf"/>
</dbReference>
<dbReference type="Gene3D" id="3.40.50.720">
    <property type="entry name" value="NAD(P)-binding Rossmann-like Domain"/>
    <property type="match status" value="1"/>
</dbReference>
<dbReference type="Proteomes" id="UP000321306">
    <property type="component" value="Unassembled WGS sequence"/>
</dbReference>
<dbReference type="SUPFAM" id="SSF51735">
    <property type="entry name" value="NAD(P)-binding Rossmann-fold domains"/>
    <property type="match status" value="1"/>
</dbReference>
<dbReference type="RefSeq" id="WP_146883189.1">
    <property type="nucleotide sequence ID" value="NZ_BJXB01000004.1"/>
</dbReference>
<sequence>MILVTGATGNVGNPLLHELQQAKMPYRAAVRDPVQAAQRHGNHPWVKFDFQNPDTYARALEGVNQVFVVLPPGQGSLKVRMYPFLDHCAHRKIEHMVYLSLLGAPQNPAAPHHQIEKHLQNLPLTASFLRASFFMQNLMTTHREEVIDGHLKMPAGHGRTSFVDTRDIARAAKQLFKHPPSETRGYDLTGSEALTYFEVAEILSRELGRNIKYDNPGLFEFVQHWRQKNTKWDFIMIMMVIYTTARLGRAGRVSTDLQDLLGTPPTTFAEFARDMQSCWPPRIQTQEKNHALQP</sequence>
<keyword evidence="3" id="KW-1185">Reference proteome</keyword>
<dbReference type="AlphaFoldDB" id="A0A511MYT3"/>
<accession>A0A511MYT3</accession>
<protein>
    <submittedName>
        <fullName evidence="2">NAD(P)-dependent oxidoreductase</fullName>
    </submittedName>
</protein>
<evidence type="ECO:0000313" key="2">
    <source>
        <dbReference type="EMBL" id="GEM45682.1"/>
    </source>
</evidence>
<reference evidence="2 3" key="1">
    <citation type="submission" date="2019-07" db="EMBL/GenBank/DDBJ databases">
        <title>Whole genome shotgun sequence of Deinococcus cellulosilyticus NBRC 106333.</title>
        <authorList>
            <person name="Hosoyama A."/>
            <person name="Uohara A."/>
            <person name="Ohji S."/>
            <person name="Ichikawa N."/>
        </authorList>
    </citation>
    <scope>NUCLEOTIDE SEQUENCE [LARGE SCALE GENOMIC DNA]</scope>
    <source>
        <strain evidence="2 3">NBRC 106333</strain>
    </source>
</reference>
<evidence type="ECO:0000259" key="1">
    <source>
        <dbReference type="Pfam" id="PF05368"/>
    </source>
</evidence>
<dbReference type="InterPro" id="IPR051604">
    <property type="entry name" value="Ergot_Alk_Oxidoreductase"/>
</dbReference>
<dbReference type="EMBL" id="BJXB01000004">
    <property type="protein sequence ID" value="GEM45682.1"/>
    <property type="molecule type" value="Genomic_DNA"/>
</dbReference>
<name>A0A511MYT3_DEIC1</name>
<dbReference type="OrthoDB" id="339107at2"/>
<proteinExistence type="predicted"/>
<comment type="caution">
    <text evidence="2">The sequence shown here is derived from an EMBL/GenBank/DDBJ whole genome shotgun (WGS) entry which is preliminary data.</text>
</comment>
<organism evidence="2 3">
    <name type="scientific">Deinococcus cellulosilyticus (strain DSM 18568 / NBRC 106333 / KACC 11606 / 5516J-15)</name>
    <dbReference type="NCBI Taxonomy" id="1223518"/>
    <lineage>
        <taxon>Bacteria</taxon>
        <taxon>Thermotogati</taxon>
        <taxon>Deinococcota</taxon>
        <taxon>Deinococci</taxon>
        <taxon>Deinococcales</taxon>
        <taxon>Deinococcaceae</taxon>
        <taxon>Deinococcus</taxon>
    </lineage>
</organism>
<gene>
    <name evidence="2" type="ORF">DC3_13170</name>
</gene>
<dbReference type="PANTHER" id="PTHR43162:SF1">
    <property type="entry name" value="PRESTALK A DIFFERENTIATION PROTEIN A"/>
    <property type="match status" value="1"/>
</dbReference>
<feature type="domain" description="NmrA-like" evidence="1">
    <location>
        <begin position="2"/>
        <end position="214"/>
    </location>
</feature>
<dbReference type="Pfam" id="PF05368">
    <property type="entry name" value="NmrA"/>
    <property type="match status" value="1"/>
</dbReference>
<dbReference type="Gene3D" id="3.90.25.10">
    <property type="entry name" value="UDP-galactose 4-epimerase, domain 1"/>
    <property type="match status" value="1"/>
</dbReference>
<dbReference type="InterPro" id="IPR008030">
    <property type="entry name" value="NmrA-like"/>
</dbReference>
<evidence type="ECO:0000313" key="3">
    <source>
        <dbReference type="Proteomes" id="UP000321306"/>
    </source>
</evidence>
<dbReference type="PANTHER" id="PTHR43162">
    <property type="match status" value="1"/>
</dbReference>